<dbReference type="Proteomes" id="UP000825935">
    <property type="component" value="Chromosome 11"/>
</dbReference>
<accession>A0A8T2TW93</accession>
<gene>
    <name evidence="5" type="ORF">KP509_11G077300</name>
</gene>
<name>A0A8T2TW93_CERRI</name>
<evidence type="ECO:0008006" key="7">
    <source>
        <dbReference type="Google" id="ProtNLM"/>
    </source>
</evidence>
<dbReference type="InterPro" id="IPR001374">
    <property type="entry name" value="R3H_dom"/>
</dbReference>
<evidence type="ECO:0000259" key="3">
    <source>
        <dbReference type="PROSITE" id="PS51061"/>
    </source>
</evidence>
<dbReference type="InterPro" id="IPR036867">
    <property type="entry name" value="R3H_dom_sf"/>
</dbReference>
<dbReference type="EMBL" id="CM035416">
    <property type="protein sequence ID" value="KAH7425916.1"/>
    <property type="molecule type" value="Genomic_DNA"/>
</dbReference>
<feature type="compositionally biased region" description="Low complexity" evidence="2">
    <location>
        <begin position="26"/>
        <end position="46"/>
    </location>
</feature>
<evidence type="ECO:0000313" key="5">
    <source>
        <dbReference type="EMBL" id="KAH7425916.1"/>
    </source>
</evidence>
<dbReference type="CDD" id="cd02642">
    <property type="entry name" value="R3H_encore_like"/>
    <property type="match status" value="1"/>
</dbReference>
<feature type="domain" description="R3H" evidence="3">
    <location>
        <begin position="82"/>
        <end position="150"/>
    </location>
</feature>
<dbReference type="Pfam" id="PF01424">
    <property type="entry name" value="R3H"/>
    <property type="match status" value="1"/>
</dbReference>
<dbReference type="PANTHER" id="PTHR15672:SF8">
    <property type="entry name" value="PROTEIN ENCORE"/>
    <property type="match status" value="1"/>
</dbReference>
<dbReference type="SUPFAM" id="SSF82708">
    <property type="entry name" value="R3H domain"/>
    <property type="match status" value="1"/>
</dbReference>
<reference evidence="5" key="1">
    <citation type="submission" date="2021-08" db="EMBL/GenBank/DDBJ databases">
        <title>WGS assembly of Ceratopteris richardii.</title>
        <authorList>
            <person name="Marchant D.B."/>
            <person name="Chen G."/>
            <person name="Jenkins J."/>
            <person name="Shu S."/>
            <person name="Leebens-Mack J."/>
            <person name="Grimwood J."/>
            <person name="Schmutz J."/>
            <person name="Soltis P."/>
            <person name="Soltis D."/>
            <person name="Chen Z.-H."/>
        </authorList>
    </citation>
    <scope>NUCLEOTIDE SEQUENCE</scope>
    <source>
        <strain evidence="5">Whitten #5841</strain>
        <tissue evidence="5">Leaf</tissue>
    </source>
</reference>
<dbReference type="Gene3D" id="3.30.1370.50">
    <property type="entry name" value="R3H-like domain"/>
    <property type="match status" value="1"/>
</dbReference>
<dbReference type="OrthoDB" id="278430at2759"/>
<keyword evidence="6" id="KW-1185">Reference proteome</keyword>
<dbReference type="InterPro" id="IPR024771">
    <property type="entry name" value="SUZ"/>
</dbReference>
<dbReference type="Pfam" id="PF12752">
    <property type="entry name" value="SUZ"/>
    <property type="match status" value="1"/>
</dbReference>
<protein>
    <recommendedName>
        <fullName evidence="7">R3H domain-containing protein</fullName>
    </recommendedName>
</protein>
<dbReference type="GO" id="GO:0003676">
    <property type="term" value="F:nucleic acid binding"/>
    <property type="evidence" value="ECO:0007669"/>
    <property type="project" value="UniProtKB-UniRule"/>
</dbReference>
<dbReference type="PANTHER" id="PTHR15672">
    <property type="entry name" value="CAMP-REGULATED PHOSPHOPROTEIN 21 RELATED R3H DOMAIN CONTAINING PROTEIN"/>
    <property type="match status" value="1"/>
</dbReference>
<feature type="domain" description="SUZ" evidence="4">
    <location>
        <begin position="151"/>
        <end position="220"/>
    </location>
</feature>
<dbReference type="PROSITE" id="PS51061">
    <property type="entry name" value="R3H"/>
    <property type="match status" value="1"/>
</dbReference>
<feature type="region of interest" description="Disordered" evidence="2">
    <location>
        <begin position="26"/>
        <end position="48"/>
    </location>
</feature>
<dbReference type="AlphaFoldDB" id="A0A8T2TW93"/>
<sequence length="439" mass="48091">MDSVLCMDVKGANSLGIPALPTICSEESLTEPSPSSPSSPLSPTLSARSLDSASCSDDPLIPECCKQNFVTFLRDALNSKNRITVLRLELEIEKFVKNGDQQRLLLNPMPSSYERLAAHRVAQYYHVRSMAVNGSTASQPQILLIKTSDSRVPDLKLVDIPRDTKPACMPFGNFSIKQRTKENSTDDASSDSLRKVSLKSIDQRLEEYKNARARIFSSSGESSNIDKCELNARGTLVQREALCSENGKDQEEELGVKTSNTVAEFRDVEKDLNDPDYDRSSLRYSNLPSITSMSQPMRTGSLSPCMLQSMKIGSLCPSAPLVATPCTINGAALLYQNVNGEPYQVPHATTSIQHCSTANSMAFGMSDFPVIGSSTALPHTSLVRNYSTSMPSTLMVNGFATGVPSAFAPTLYPYPYQMYACNYRDPCTSYNNFADRARL</sequence>
<dbReference type="PROSITE" id="PS51673">
    <property type="entry name" value="SUZ"/>
    <property type="match status" value="1"/>
</dbReference>
<proteinExistence type="predicted"/>
<comment type="caution">
    <text evidence="5">The sequence shown here is derived from an EMBL/GenBank/DDBJ whole genome shotgun (WGS) entry which is preliminary data.</text>
</comment>
<evidence type="ECO:0000256" key="2">
    <source>
        <dbReference type="SAM" id="MobiDB-lite"/>
    </source>
</evidence>
<dbReference type="InterPro" id="IPR051937">
    <property type="entry name" value="R3H_domain_containing"/>
</dbReference>
<evidence type="ECO:0000313" key="6">
    <source>
        <dbReference type="Proteomes" id="UP000825935"/>
    </source>
</evidence>
<keyword evidence="1" id="KW-0597">Phosphoprotein</keyword>
<evidence type="ECO:0000259" key="4">
    <source>
        <dbReference type="PROSITE" id="PS51673"/>
    </source>
</evidence>
<evidence type="ECO:0000256" key="1">
    <source>
        <dbReference type="ARBA" id="ARBA00022553"/>
    </source>
</evidence>
<organism evidence="5 6">
    <name type="scientific">Ceratopteris richardii</name>
    <name type="common">Triangle waterfern</name>
    <dbReference type="NCBI Taxonomy" id="49495"/>
    <lineage>
        <taxon>Eukaryota</taxon>
        <taxon>Viridiplantae</taxon>
        <taxon>Streptophyta</taxon>
        <taxon>Embryophyta</taxon>
        <taxon>Tracheophyta</taxon>
        <taxon>Polypodiopsida</taxon>
        <taxon>Polypodiidae</taxon>
        <taxon>Polypodiales</taxon>
        <taxon>Pteridineae</taxon>
        <taxon>Pteridaceae</taxon>
        <taxon>Parkerioideae</taxon>
        <taxon>Ceratopteris</taxon>
    </lineage>
</organism>